<keyword evidence="4" id="KW-1185">Reference proteome</keyword>
<dbReference type="OrthoDB" id="2121828at2759"/>
<dbReference type="AlphaFoldDB" id="A0A7J5Y4D4"/>
<dbReference type="InterPro" id="IPR050633">
    <property type="entry name" value="Neuropilin_MCO_CoagFactor"/>
</dbReference>
<dbReference type="EMBL" id="JAAKFY010000018">
    <property type="protein sequence ID" value="KAF3843659.1"/>
    <property type="molecule type" value="Genomic_DNA"/>
</dbReference>
<organism evidence="3 4">
    <name type="scientific">Dissostichus mawsoni</name>
    <name type="common">Antarctic cod</name>
    <dbReference type="NCBI Taxonomy" id="36200"/>
    <lineage>
        <taxon>Eukaryota</taxon>
        <taxon>Metazoa</taxon>
        <taxon>Chordata</taxon>
        <taxon>Craniata</taxon>
        <taxon>Vertebrata</taxon>
        <taxon>Euteleostomi</taxon>
        <taxon>Actinopterygii</taxon>
        <taxon>Neopterygii</taxon>
        <taxon>Teleostei</taxon>
        <taxon>Neoteleostei</taxon>
        <taxon>Acanthomorphata</taxon>
        <taxon>Eupercaria</taxon>
        <taxon>Perciformes</taxon>
        <taxon>Notothenioidei</taxon>
        <taxon>Nototheniidae</taxon>
        <taxon>Dissostichus</taxon>
    </lineage>
</organism>
<proteinExistence type="predicted"/>
<dbReference type="Proteomes" id="UP000518266">
    <property type="component" value="Unassembled WGS sequence"/>
</dbReference>
<evidence type="ECO:0000256" key="1">
    <source>
        <dbReference type="ARBA" id="ARBA00023157"/>
    </source>
</evidence>
<feature type="compositionally biased region" description="Basic and acidic residues" evidence="2">
    <location>
        <begin position="382"/>
        <end position="400"/>
    </location>
</feature>
<feature type="region of interest" description="Disordered" evidence="2">
    <location>
        <begin position="16"/>
        <end position="35"/>
    </location>
</feature>
<evidence type="ECO:0000313" key="4">
    <source>
        <dbReference type="Proteomes" id="UP000518266"/>
    </source>
</evidence>
<feature type="region of interest" description="Disordered" evidence="2">
    <location>
        <begin position="382"/>
        <end position="421"/>
    </location>
</feature>
<reference evidence="3 4" key="1">
    <citation type="submission" date="2020-03" db="EMBL/GenBank/DDBJ databases">
        <title>Dissostichus mawsoni Genome sequencing and assembly.</title>
        <authorList>
            <person name="Park H."/>
        </authorList>
    </citation>
    <scope>NUCLEOTIDE SEQUENCE [LARGE SCALE GENOMIC DNA]</scope>
    <source>
        <strain evidence="3">DM0001</strain>
        <tissue evidence="3">Muscle</tissue>
    </source>
</reference>
<comment type="caution">
    <text evidence="3">The sequence shown here is derived from an EMBL/GenBank/DDBJ whole genome shotgun (WGS) entry which is preliminary data.</text>
</comment>
<keyword evidence="1" id="KW-1015">Disulfide bond</keyword>
<feature type="compositionally biased region" description="Polar residues" evidence="2">
    <location>
        <begin position="408"/>
        <end position="417"/>
    </location>
</feature>
<dbReference type="GO" id="GO:0005886">
    <property type="term" value="C:plasma membrane"/>
    <property type="evidence" value="ECO:0007669"/>
    <property type="project" value="TreeGrafter"/>
</dbReference>
<gene>
    <name evidence="3" type="ORF">F7725_002508</name>
</gene>
<dbReference type="PANTHER" id="PTHR46806:SF7">
    <property type="entry name" value="COAGULATION FACTOR VIII"/>
    <property type="match status" value="1"/>
</dbReference>
<evidence type="ECO:0000313" key="3">
    <source>
        <dbReference type="EMBL" id="KAF3843659.1"/>
    </source>
</evidence>
<protein>
    <recommendedName>
        <fullName evidence="5">Ceruloplasmin</fullName>
    </recommendedName>
</protein>
<dbReference type="InterPro" id="IPR008972">
    <property type="entry name" value="Cupredoxin"/>
</dbReference>
<dbReference type="SUPFAM" id="SSF49503">
    <property type="entry name" value="Cupredoxins"/>
    <property type="match status" value="4"/>
</dbReference>
<dbReference type="Gene3D" id="2.60.40.420">
    <property type="entry name" value="Cupredoxins - blue copper proteins"/>
    <property type="match status" value="5"/>
</dbReference>
<accession>A0A7J5Y4D4</accession>
<evidence type="ECO:0008006" key="5">
    <source>
        <dbReference type="Google" id="ProtNLM"/>
    </source>
</evidence>
<dbReference type="PANTHER" id="PTHR46806">
    <property type="entry name" value="F5/8 TYPE C DOMAIN-CONTAINING PROTEIN"/>
    <property type="match status" value="1"/>
</dbReference>
<sequence>MTNWLQVREHVEDDEVVEEVEERRDRPLQGFEEGGAGGEAEMIKHRAVLSVRSELLFTCKKGPSSPGGLYPEMRLCLWVGARGFLPVLVLLTVLHVNAVQPTAKERHYYIAAVEIDWDYAENDTHRFGPTYKKVVFREYDKGFRQAKTHPSWLGLLGPTLRAQEGETIVVTFRNMAADLTASTLTDEHVYNWEVTPDVSPQPSDSTCLTYSYVSHKDIGVEHEYVFLFGVFDERESKYTPKIHANHVKYTINGYAMGTLPVCAHASVSLHLLAMSSDPEVFSVHLNGQVLQHNGHKVSSVGLISGSTASCSMVKKCDGFTAPNRRMTIEQKRHSKEWKYYIAAEEIIWDYAPSMPDYVDEDFKLQYLKQSASRIGSKYKKASFTERLRRNREERARDPRPGHKGANQRRYQGNQSHGVQPGETHTYVWRVVDEDEPLDGDSRCLTRLYHSAVDAPRDIASGLIGQILICKNKEQHAMLAVFDENKSWYLDDNIRQFCDRSKVNKADPEFIKSNVMHSINGYVFESGPHLGFCNGEIATWHMSSIGAQDYIQTATFYGHTFEVNGRTEDFLSLYPMTGETITMEMDNIGVWLLASLNSHETTKGMRVKFKDVECYRDNQYDYPDYDYENTFHKWNPQGLAEIKNEEEKPKPVENKPVKTDIDTDMYAYELGLRSLKNQSKDPGVEQLDLSFLDYDAVDVPEDGNVVIHFKGEIIKHKPLFQSQMQTGKTWMDRTSRK</sequence>
<name>A0A7J5Y4D4_DISMA</name>
<evidence type="ECO:0000256" key="2">
    <source>
        <dbReference type="SAM" id="MobiDB-lite"/>
    </source>
</evidence>
<dbReference type="GO" id="GO:0038023">
    <property type="term" value="F:signaling receptor activity"/>
    <property type="evidence" value="ECO:0007669"/>
    <property type="project" value="TreeGrafter"/>
</dbReference>